<dbReference type="OrthoDB" id="9786188at2"/>
<evidence type="ECO:0000313" key="2">
    <source>
        <dbReference type="EMBL" id="PWS29675.1"/>
    </source>
</evidence>
<name>A0A317ETB9_9SPHI</name>
<dbReference type="InterPro" id="IPR051532">
    <property type="entry name" value="Ester_Hydrolysis_Enzymes"/>
</dbReference>
<evidence type="ECO:0000313" key="3">
    <source>
        <dbReference type="Proteomes" id="UP000245391"/>
    </source>
</evidence>
<dbReference type="InterPro" id="IPR036514">
    <property type="entry name" value="SGNH_hydro_sf"/>
</dbReference>
<comment type="caution">
    <text evidence="2">The sequence shown here is derived from an EMBL/GenBank/DDBJ whole genome shotgun (WGS) entry which is preliminary data.</text>
</comment>
<dbReference type="CDD" id="cd01822">
    <property type="entry name" value="Lysophospholipase_L1_like"/>
    <property type="match status" value="1"/>
</dbReference>
<dbReference type="PANTHER" id="PTHR30383">
    <property type="entry name" value="THIOESTERASE 1/PROTEASE 1/LYSOPHOSPHOLIPASE L1"/>
    <property type="match status" value="1"/>
</dbReference>
<dbReference type="GO" id="GO:0004622">
    <property type="term" value="F:phosphatidylcholine lysophospholipase activity"/>
    <property type="evidence" value="ECO:0007669"/>
    <property type="project" value="TreeGrafter"/>
</dbReference>
<feature type="domain" description="SGNH hydrolase-type esterase" evidence="1">
    <location>
        <begin position="6"/>
        <end position="169"/>
    </location>
</feature>
<dbReference type="InterPro" id="IPR013830">
    <property type="entry name" value="SGNH_hydro"/>
</dbReference>
<gene>
    <name evidence="2" type="ORF">DF947_21760</name>
</gene>
<protein>
    <submittedName>
        <fullName evidence="2">Arylesterase</fullName>
    </submittedName>
</protein>
<proteinExistence type="predicted"/>
<reference evidence="3" key="1">
    <citation type="submission" date="2018-05" db="EMBL/GenBank/DDBJ databases">
        <title>Pedobacter paludis sp. nov., isolated from wetland soil.</title>
        <authorList>
            <person name="Zhang Y."/>
        </authorList>
    </citation>
    <scope>NUCLEOTIDE SEQUENCE [LARGE SCALE GENOMIC DNA]</scope>
    <source>
        <strain evidence="3">R-8</strain>
    </source>
</reference>
<dbReference type="PANTHER" id="PTHR30383:SF5">
    <property type="entry name" value="SGNH HYDROLASE-TYPE ESTERASE DOMAIN-CONTAINING PROTEIN"/>
    <property type="match status" value="1"/>
</dbReference>
<organism evidence="2 3">
    <name type="scientific">Pedobacter paludis</name>
    <dbReference type="NCBI Taxonomy" id="2203212"/>
    <lineage>
        <taxon>Bacteria</taxon>
        <taxon>Pseudomonadati</taxon>
        <taxon>Bacteroidota</taxon>
        <taxon>Sphingobacteriia</taxon>
        <taxon>Sphingobacteriales</taxon>
        <taxon>Sphingobacteriaceae</taxon>
        <taxon>Pedobacter</taxon>
    </lineage>
</organism>
<dbReference type="EMBL" id="QGNY01000012">
    <property type="protein sequence ID" value="PWS29675.1"/>
    <property type="molecule type" value="Genomic_DNA"/>
</dbReference>
<dbReference type="Proteomes" id="UP000245391">
    <property type="component" value="Unassembled WGS sequence"/>
</dbReference>
<sequence>MKEIVFFGDSLTAGYGLKNPAKESMPALIEEKILQLGLNLRVVNAGISGDTTRSALARIHRSLKGEIGIFVLELGANDFLRSYDVGEVRMNLQMMINQVQKAYPQASILLLGIELPVWAHSANSAGYTNVFASLAKENDIELVPSFLKGVAGIRSLNMFDGVHPLASGYVVAADNIWPSLLKLIENLKS</sequence>
<dbReference type="PROSITE" id="PS01098">
    <property type="entry name" value="LIPASE_GDSL_SER"/>
    <property type="match status" value="1"/>
</dbReference>
<dbReference type="Gene3D" id="3.40.50.1110">
    <property type="entry name" value="SGNH hydrolase"/>
    <property type="match status" value="1"/>
</dbReference>
<dbReference type="GO" id="GO:0006629">
    <property type="term" value="P:lipid metabolic process"/>
    <property type="evidence" value="ECO:0007669"/>
    <property type="project" value="InterPro"/>
</dbReference>
<dbReference type="SUPFAM" id="SSF52266">
    <property type="entry name" value="SGNH hydrolase"/>
    <property type="match status" value="1"/>
</dbReference>
<dbReference type="Pfam" id="PF13472">
    <property type="entry name" value="Lipase_GDSL_2"/>
    <property type="match status" value="1"/>
</dbReference>
<accession>A0A317ETB9</accession>
<dbReference type="InterPro" id="IPR008265">
    <property type="entry name" value="Lipase_GDSL_AS"/>
</dbReference>
<keyword evidence="3" id="KW-1185">Reference proteome</keyword>
<dbReference type="AlphaFoldDB" id="A0A317ETB9"/>
<evidence type="ECO:0000259" key="1">
    <source>
        <dbReference type="Pfam" id="PF13472"/>
    </source>
</evidence>
<dbReference type="RefSeq" id="WP_109932879.1">
    <property type="nucleotide sequence ID" value="NZ_QGNY01000012.1"/>
</dbReference>